<dbReference type="PANTHER" id="PTHR46564">
    <property type="entry name" value="TRANSPOSASE"/>
    <property type="match status" value="1"/>
</dbReference>
<evidence type="ECO:0008006" key="4">
    <source>
        <dbReference type="Google" id="ProtNLM"/>
    </source>
</evidence>
<dbReference type="Proteomes" id="UP000886653">
    <property type="component" value="Unassembled WGS sequence"/>
</dbReference>
<proteinExistence type="predicted"/>
<feature type="chain" id="PRO_5040496009" description="Tc1-like transposase DDE domain-containing protein" evidence="1">
    <location>
        <begin position="17"/>
        <end position="89"/>
    </location>
</feature>
<evidence type="ECO:0000256" key="1">
    <source>
        <dbReference type="SAM" id="SignalP"/>
    </source>
</evidence>
<evidence type="ECO:0000313" key="2">
    <source>
        <dbReference type="EMBL" id="KAG0140689.1"/>
    </source>
</evidence>
<accession>A0A9P6NAK0</accession>
<dbReference type="EMBL" id="MU167427">
    <property type="protein sequence ID" value="KAG0140689.1"/>
    <property type="molecule type" value="Genomic_DNA"/>
</dbReference>
<keyword evidence="3" id="KW-1185">Reference proteome</keyword>
<dbReference type="AlphaFoldDB" id="A0A9P6NAK0"/>
<sequence>MQYLLLPAISLGGVIALDVLEGSVNQKRFMSFLKHMVLLQMNGYPAPNSILVLDNTAIHHGAEISCLCADHGEQSQKLFSFSQDLNQAD</sequence>
<dbReference type="InterPro" id="IPR036397">
    <property type="entry name" value="RNaseH_sf"/>
</dbReference>
<feature type="signal peptide" evidence="1">
    <location>
        <begin position="1"/>
        <end position="16"/>
    </location>
</feature>
<evidence type="ECO:0000313" key="3">
    <source>
        <dbReference type="Proteomes" id="UP000886653"/>
    </source>
</evidence>
<protein>
    <recommendedName>
        <fullName evidence="4">Tc1-like transposase DDE domain-containing protein</fullName>
    </recommendedName>
</protein>
<name>A0A9P6NAK0_9BASI</name>
<organism evidence="2 3">
    <name type="scientific">Cronartium quercuum f. sp. fusiforme G11</name>
    <dbReference type="NCBI Taxonomy" id="708437"/>
    <lineage>
        <taxon>Eukaryota</taxon>
        <taxon>Fungi</taxon>
        <taxon>Dikarya</taxon>
        <taxon>Basidiomycota</taxon>
        <taxon>Pucciniomycotina</taxon>
        <taxon>Pucciniomycetes</taxon>
        <taxon>Pucciniales</taxon>
        <taxon>Coleosporiaceae</taxon>
        <taxon>Cronartium</taxon>
    </lineage>
</organism>
<dbReference type="OrthoDB" id="2142724at2759"/>
<dbReference type="PANTHER" id="PTHR46564:SF1">
    <property type="entry name" value="TRANSPOSASE"/>
    <property type="match status" value="1"/>
</dbReference>
<dbReference type="Gene3D" id="3.30.420.10">
    <property type="entry name" value="Ribonuclease H-like superfamily/Ribonuclease H"/>
    <property type="match status" value="1"/>
</dbReference>
<dbReference type="GO" id="GO:0003676">
    <property type="term" value="F:nucleic acid binding"/>
    <property type="evidence" value="ECO:0007669"/>
    <property type="project" value="InterPro"/>
</dbReference>
<keyword evidence="1" id="KW-0732">Signal</keyword>
<gene>
    <name evidence="2" type="ORF">CROQUDRAFT_689681</name>
</gene>
<comment type="caution">
    <text evidence="2">The sequence shown here is derived from an EMBL/GenBank/DDBJ whole genome shotgun (WGS) entry which is preliminary data.</text>
</comment>
<reference evidence="2" key="1">
    <citation type="submission" date="2013-11" db="EMBL/GenBank/DDBJ databases">
        <title>Genome sequence of the fusiform rust pathogen reveals effectors for host alternation and coevolution with pine.</title>
        <authorList>
            <consortium name="DOE Joint Genome Institute"/>
            <person name="Smith K."/>
            <person name="Pendleton A."/>
            <person name="Kubisiak T."/>
            <person name="Anderson C."/>
            <person name="Salamov A."/>
            <person name="Aerts A."/>
            <person name="Riley R."/>
            <person name="Clum A."/>
            <person name="Lindquist E."/>
            <person name="Ence D."/>
            <person name="Campbell M."/>
            <person name="Kronenberg Z."/>
            <person name="Feau N."/>
            <person name="Dhillon B."/>
            <person name="Hamelin R."/>
            <person name="Burleigh J."/>
            <person name="Smith J."/>
            <person name="Yandell M."/>
            <person name="Nelson C."/>
            <person name="Grigoriev I."/>
            <person name="Davis J."/>
        </authorList>
    </citation>
    <scope>NUCLEOTIDE SEQUENCE</scope>
    <source>
        <strain evidence="2">G11</strain>
    </source>
</reference>